<dbReference type="InterPro" id="IPR016161">
    <property type="entry name" value="Ald_DH/histidinol_DH"/>
</dbReference>
<evidence type="ECO:0000256" key="6">
    <source>
        <dbReference type="PROSITE-ProRule" id="PRU10007"/>
    </source>
</evidence>
<evidence type="ECO:0000256" key="2">
    <source>
        <dbReference type="ARBA" id="ARBA00011881"/>
    </source>
</evidence>
<feature type="active site" evidence="6">
    <location>
        <position position="265"/>
    </location>
</feature>
<dbReference type="AlphaFoldDB" id="A0A0G4IS91"/>
<dbReference type="InterPro" id="IPR016163">
    <property type="entry name" value="Ald_DH_C"/>
</dbReference>
<dbReference type="OMA" id="DAWKVYM"/>
<dbReference type="SUPFAM" id="SSF53720">
    <property type="entry name" value="ALDH-like"/>
    <property type="match status" value="1"/>
</dbReference>
<dbReference type="Gene3D" id="3.40.605.10">
    <property type="entry name" value="Aldehyde Dehydrogenase, Chain A, domain 1"/>
    <property type="match status" value="1"/>
</dbReference>
<dbReference type="PANTHER" id="PTHR43521">
    <property type="entry name" value="ALPHA-AMINOADIPIC SEMIALDEHYDE DEHYDROGENASE"/>
    <property type="match status" value="1"/>
</dbReference>
<dbReference type="PANTHER" id="PTHR43521:SF1">
    <property type="entry name" value="ALPHA-AMINOADIPIC SEMIALDEHYDE DEHYDROGENASE"/>
    <property type="match status" value="1"/>
</dbReference>
<feature type="signal peptide" evidence="8">
    <location>
        <begin position="1"/>
        <end position="19"/>
    </location>
</feature>
<evidence type="ECO:0000256" key="4">
    <source>
        <dbReference type="ARBA" id="ARBA00023027"/>
    </source>
</evidence>
<evidence type="ECO:0000256" key="3">
    <source>
        <dbReference type="ARBA" id="ARBA00023002"/>
    </source>
</evidence>
<dbReference type="CDD" id="cd07130">
    <property type="entry name" value="ALDH_F7_AASADH"/>
    <property type="match status" value="1"/>
</dbReference>
<dbReference type="EMBL" id="CDSF01000082">
    <property type="protein sequence ID" value="CEO98029.1"/>
    <property type="molecule type" value="Genomic_DNA"/>
</dbReference>
<comment type="similarity">
    <text evidence="1 7">Belongs to the aldehyde dehydrogenase family.</text>
</comment>
<dbReference type="Gene3D" id="3.40.309.10">
    <property type="entry name" value="Aldehyde Dehydrogenase, Chain A, domain 2"/>
    <property type="match status" value="1"/>
</dbReference>
<dbReference type="Pfam" id="PF00171">
    <property type="entry name" value="Aldedh"/>
    <property type="match status" value="1"/>
</dbReference>
<evidence type="ECO:0000313" key="11">
    <source>
        <dbReference type="Proteomes" id="UP000039324"/>
    </source>
</evidence>
<dbReference type="EC" id="1.2.1.3" evidence="5"/>
<feature type="domain" description="Aldehyde dehydrogenase" evidence="9">
    <location>
        <begin position="33"/>
        <end position="485"/>
    </location>
</feature>
<protein>
    <recommendedName>
        <fullName evidence="5">aldehyde dehydrogenase (NAD(+))</fullName>
        <ecNumber evidence="5">1.2.1.3</ecNumber>
    </recommendedName>
</protein>
<keyword evidence="3 7" id="KW-0560">Oxidoreductase</keyword>
<evidence type="ECO:0000256" key="7">
    <source>
        <dbReference type="RuleBase" id="RU003345"/>
    </source>
</evidence>
<dbReference type="GO" id="GO:0004029">
    <property type="term" value="F:aldehyde dehydrogenase (NAD+) activity"/>
    <property type="evidence" value="ECO:0007669"/>
    <property type="project" value="UniProtKB-EC"/>
</dbReference>
<dbReference type="Proteomes" id="UP000039324">
    <property type="component" value="Unassembled WGS sequence"/>
</dbReference>
<dbReference type="InterPro" id="IPR029510">
    <property type="entry name" value="Ald_DH_CS_GLU"/>
</dbReference>
<dbReference type="FunFam" id="3.40.309.10:FF:000018">
    <property type="entry name" value="Alpha-aminoadipic semialdehyde dehydrogenase"/>
    <property type="match status" value="1"/>
</dbReference>
<comment type="subunit">
    <text evidence="2">Homotetramer.</text>
</comment>
<gene>
    <name evidence="10" type="ORF">PBRA_006142</name>
</gene>
<keyword evidence="4" id="KW-0520">NAD</keyword>
<organism evidence="10 11">
    <name type="scientific">Plasmodiophora brassicae</name>
    <name type="common">Clubroot disease agent</name>
    <dbReference type="NCBI Taxonomy" id="37360"/>
    <lineage>
        <taxon>Eukaryota</taxon>
        <taxon>Sar</taxon>
        <taxon>Rhizaria</taxon>
        <taxon>Endomyxa</taxon>
        <taxon>Phytomyxea</taxon>
        <taxon>Plasmodiophorida</taxon>
        <taxon>Plasmodiophoridae</taxon>
        <taxon>Plasmodiophora</taxon>
    </lineage>
</organism>
<proteinExistence type="inferred from homology"/>
<evidence type="ECO:0000259" key="9">
    <source>
        <dbReference type="Pfam" id="PF00171"/>
    </source>
</evidence>
<evidence type="ECO:0000256" key="1">
    <source>
        <dbReference type="ARBA" id="ARBA00009986"/>
    </source>
</evidence>
<sequence>MAVARLLAQLGLSATEANAGVYDGEWGGSGDLFTSVNPATGEVIGQTRGATIAEYHETIARMDRAKNQWALTPAPVRGEVIRRIGDALRAKREALGKLISVEMGKILAEGIGEVQEAIDICDFACGLSRMLNGSVMPSERPGHFMMERWLPLNGHVAIISAFNFPVAVFFWNAALALVTGNTQVWKPADTVTLCAVACTRIIAGVLEQMKYPGAIASLVCGSGPTVGNEMVNDPRNHLVSFTGSTKVGRMVGTAVANRFGKSILELGGNNAMIVMPDADLDLALDAALFSAVGTAGQRCTTLRRLFLHESIFDSFLERLVKAYQKVQIGDPLEPGTLCGPLHSQAAVQSYVDGIDAIKKSGGKILIGGARKTGNFVTPTIATINHDAECVQHEVFAPILYAFSFKTLEEAVQMHNAVPQGLSSSLFTRNLRNMLLWSGPTGSDCGIINVNVGTSGAEIGGAFGGEKETGGGRESGSDAWKAYCRRATCTVNHSDAMPLAQGIVFTADK</sequence>
<evidence type="ECO:0000256" key="5">
    <source>
        <dbReference type="ARBA" id="ARBA00024226"/>
    </source>
</evidence>
<evidence type="ECO:0000256" key="8">
    <source>
        <dbReference type="SAM" id="SignalP"/>
    </source>
</evidence>
<dbReference type="STRING" id="37360.A0A0G4IS91"/>
<evidence type="ECO:0000313" key="10">
    <source>
        <dbReference type="EMBL" id="CEO98029.1"/>
    </source>
</evidence>
<dbReference type="InterPro" id="IPR044638">
    <property type="entry name" value="ALDH7A1-like"/>
</dbReference>
<dbReference type="PROSITE" id="PS00687">
    <property type="entry name" value="ALDEHYDE_DEHYDR_GLU"/>
    <property type="match status" value="1"/>
</dbReference>
<name>A0A0G4IS91_PLABS</name>
<reference evidence="10 11" key="1">
    <citation type="submission" date="2015-02" db="EMBL/GenBank/DDBJ databases">
        <authorList>
            <person name="Chooi Y.-H."/>
        </authorList>
    </citation>
    <scope>NUCLEOTIDE SEQUENCE [LARGE SCALE GENOMIC DNA]</scope>
    <source>
        <strain evidence="10">E3</strain>
    </source>
</reference>
<dbReference type="OrthoDB" id="310895at2759"/>
<dbReference type="InterPro" id="IPR015590">
    <property type="entry name" value="Aldehyde_DH_dom"/>
</dbReference>
<feature type="chain" id="PRO_5005193380" description="aldehyde dehydrogenase (NAD(+))" evidence="8">
    <location>
        <begin position="20"/>
        <end position="508"/>
    </location>
</feature>
<keyword evidence="8" id="KW-0732">Signal</keyword>
<dbReference type="InterPro" id="IPR016162">
    <property type="entry name" value="Ald_DH_N"/>
</dbReference>
<keyword evidence="11" id="KW-1185">Reference proteome</keyword>
<accession>A0A0G4IS91</accession>